<keyword evidence="5" id="KW-1185">Reference proteome</keyword>
<dbReference type="SMART" id="SM00323">
    <property type="entry name" value="RasGAP"/>
    <property type="match status" value="1"/>
</dbReference>
<dbReference type="SUPFAM" id="SSF143885">
    <property type="entry name" value="RGC domain-like"/>
    <property type="match status" value="1"/>
</dbReference>
<dbReference type="PANTHER" id="PTHR14149">
    <property type="entry name" value="RAS GTPASE-ACTIVATING PROTEIN WITH IQ MOTIF"/>
    <property type="match status" value="1"/>
</dbReference>
<dbReference type="SUPFAM" id="SSF47576">
    <property type="entry name" value="Calponin-homology domain, CH-domain"/>
    <property type="match status" value="1"/>
</dbReference>
<feature type="domain" description="Calponin-homology (CH)" evidence="3">
    <location>
        <begin position="267"/>
        <end position="372"/>
    </location>
</feature>
<dbReference type="InterPro" id="IPR008936">
    <property type="entry name" value="Rho_GTPase_activation_prot"/>
</dbReference>
<dbReference type="Pfam" id="PF03836">
    <property type="entry name" value="RasGAP_C"/>
    <property type="match status" value="1"/>
</dbReference>
<dbReference type="OrthoDB" id="775356at2759"/>
<dbReference type="Gene3D" id="1.10.418.10">
    <property type="entry name" value="Calponin-like domain"/>
    <property type="match status" value="1"/>
</dbReference>
<feature type="region of interest" description="Disordered" evidence="1">
    <location>
        <begin position="1"/>
        <end position="180"/>
    </location>
</feature>
<dbReference type="Gene3D" id="1.20.5.190">
    <property type="match status" value="1"/>
</dbReference>
<dbReference type="Pfam" id="PF00307">
    <property type="entry name" value="CH"/>
    <property type="match status" value="1"/>
</dbReference>
<dbReference type="InterPro" id="IPR001936">
    <property type="entry name" value="RasGAP_dom"/>
</dbReference>
<feature type="compositionally biased region" description="Polar residues" evidence="1">
    <location>
        <begin position="14"/>
        <end position="23"/>
    </location>
</feature>
<evidence type="ECO:0000259" key="2">
    <source>
        <dbReference type="PROSITE" id="PS50018"/>
    </source>
</evidence>
<evidence type="ECO:0000259" key="3">
    <source>
        <dbReference type="PROSITE" id="PS50021"/>
    </source>
</evidence>
<dbReference type="Gene3D" id="1.10.506.10">
    <property type="entry name" value="GTPase Activation - p120gap, domain 1"/>
    <property type="match status" value="1"/>
</dbReference>
<feature type="compositionally biased region" description="Polar residues" evidence="1">
    <location>
        <begin position="120"/>
        <end position="132"/>
    </location>
</feature>
<dbReference type="InterPro" id="IPR000048">
    <property type="entry name" value="IQ_motif_EF-hand-BS"/>
</dbReference>
<evidence type="ECO:0000313" key="5">
    <source>
        <dbReference type="Proteomes" id="UP000800200"/>
    </source>
</evidence>
<dbReference type="Proteomes" id="UP000800200">
    <property type="component" value="Unassembled WGS sequence"/>
</dbReference>
<proteinExistence type="predicted"/>
<dbReference type="PANTHER" id="PTHR14149:SF14">
    <property type="entry name" value="CALPONIN-HOMOLOGY (CH) DOMAIN-CONTAINING PROTEIN"/>
    <property type="match status" value="1"/>
</dbReference>
<reference evidence="4" key="1">
    <citation type="journal article" date="2020" name="Stud. Mycol.">
        <title>101 Dothideomycetes genomes: a test case for predicting lifestyles and emergence of pathogens.</title>
        <authorList>
            <person name="Haridas S."/>
            <person name="Albert R."/>
            <person name="Binder M."/>
            <person name="Bloem J."/>
            <person name="Labutti K."/>
            <person name="Salamov A."/>
            <person name="Andreopoulos B."/>
            <person name="Baker S."/>
            <person name="Barry K."/>
            <person name="Bills G."/>
            <person name="Bluhm B."/>
            <person name="Cannon C."/>
            <person name="Castanera R."/>
            <person name="Culley D."/>
            <person name="Daum C."/>
            <person name="Ezra D."/>
            <person name="Gonzalez J."/>
            <person name="Henrissat B."/>
            <person name="Kuo A."/>
            <person name="Liang C."/>
            <person name="Lipzen A."/>
            <person name="Lutzoni F."/>
            <person name="Magnuson J."/>
            <person name="Mondo S."/>
            <person name="Nolan M."/>
            <person name="Ohm R."/>
            <person name="Pangilinan J."/>
            <person name="Park H.-J."/>
            <person name="Ramirez L."/>
            <person name="Alfaro M."/>
            <person name="Sun H."/>
            <person name="Tritt A."/>
            <person name="Yoshinaga Y."/>
            <person name="Zwiers L.-H."/>
            <person name="Turgeon B."/>
            <person name="Goodwin S."/>
            <person name="Spatafora J."/>
            <person name="Crous P."/>
            <person name="Grigoriev I."/>
        </authorList>
    </citation>
    <scope>NUCLEOTIDE SEQUENCE</scope>
    <source>
        <strain evidence="4">CBS 207.26</strain>
    </source>
</reference>
<dbReference type="PROSITE" id="PS50096">
    <property type="entry name" value="IQ"/>
    <property type="match status" value="12"/>
</dbReference>
<feature type="compositionally biased region" description="Low complexity" evidence="1">
    <location>
        <begin position="24"/>
        <end position="58"/>
    </location>
</feature>
<feature type="domain" description="Ras-GAP" evidence="2">
    <location>
        <begin position="1032"/>
        <end position="1261"/>
    </location>
</feature>
<dbReference type="InterPro" id="IPR001715">
    <property type="entry name" value="CH_dom"/>
</dbReference>
<sequence length="1699" mass="196120">MSYQYTPRTRLGHQATSPSPLRQTSTASTGSSASSNASNKYPPSRSSTISSNASNGYSVPLSGHRRGLSEATALSLPRSESYFGSKDMDPGSAYTSMRKSLRPLPQAPQSSPIVDKPARSGNSPIHTRSQSVEPVRYNPYDGSVSPPAKPRPFSMAISRSDSIRAPTRDHSSRNQKALSTHLERPDLQSFGKSSTGYLRTLSKFAESASEEDFTIRSPEQEVVGLHGRRRLQRTDSARGKKTSASSGWASRNWMDQQRQFLQAYEYLCHIGEAKEWIEDIINKDIPPIVQLEEALRDGVTLAEIVEAIQGRSVRIFRHPKLQFRHSDNIALFFRFLAEVELPELFRFELVDLYEKKNIPKVIYCIHALSWLLFRKGIVDFRIGNLVGKLQFEDHELEAMQKGLDKSGVSMPNFSGMQANFAVEPEPEPEESEEDRIDRELSENEAIILDLQAQIRGALLRMRLGNMMQYLWDNEELIVDLQSRIRGDWARQIAQYRLDMRRFAVNLQSLARAFLMRSRLRGEEEYWRDKEWEVLKVQNLFRGRKARTEVQFIKSRIQRHENGIRQFQAAIRGALKRLKVGDQYEQTRESEAGVLHLQAMIRGALIRQKIDREYAEAKENEAGIAELQAVARAMLIRRSMRTDQENIRQHESMVTLLQAAARGAIARRQNAEIQEKLVSSDVNWSDFHAKIRGNSLRNSLNQLQEALQAELPQIIDFQAVARGGQLRSEVAATLEQLKEQENFITSLQSHMRGFMSRQRHFSDLKALQAQTPTTIDLQSACRGFVERQRTYELLCELNNQEPEIVQLQGLARGMMLRMEIGALLARVEEHEDALVELQALARGMLVRSRFAEKKEFYRENMEKVIKIQSFIRGRQQGEAYKSLTSGKNPPVSTIKNFVHLLNDSDLDFDEEIEFERLRKTVVQHVRQNELAEQYIDQLDIKIALLVKNKITLDEVVKHQKHFGGHVGTLLSSKDISSKDPFDLKALNKNSRRKLEHYQELFFILQTQPQYMARLFRRIREQALAEKDTKRIEQLTMSLFGLAQKRREEYYLLKLMARSLKEEVEGCATLQEYLRGNFFLGKLFSSYIRSPRDRKFLKDLFGPLLRENIIENEALDLESDPMQIYRSAINNEELRTGRRSRRDPNIPREEAIKDPETRETFIHHLQDLRDIADQFFSIIEDVLHKMPYGVRYLGQQMFDELRQKFPYEAQEQLLQIVGHWIWKSYLQPALLQPQQWGVVDRGLSPLMNRNLGEVAKVLGQVATGRLFGGENVYLQPLNSYVTEAMDRLQDIWSNLIDVRDAETQFDIDEFNDLYARTKPTLYIKLADIFAIHNLVVDDLPTLCPSQDDPLREVIRELGSAKNNENELLHVSSTEITLTLNPKFHDKEDPDAAVKALFMETKRYVLYIIRVQTGTNLMEIMIRPVTPEDEDRWDALVQEELASHNRDRSNKLRSSAASTYTTDMTSTTVLDMDYLSLKRQALENILTLENVGRINRHNQYQDLLNAIAVDIRTKHRRRIQRAKELEGVRATLSALDEKAHYLDQQLKSYNDYIEQAMVTLQNKRGKRRFLLPFTRQYNHMRELQRAGREYRFGSFKYSARNLAEKGILVSWQGYHERQWDRLDITISSNSIGIFEIQGSQGSMMIPGAFAEVPLDGLLQAQFDNHQFMNLFGESKDGSGPGAMRLNVNLFLHLIFKKFYRDQ</sequence>
<dbReference type="EMBL" id="ML994629">
    <property type="protein sequence ID" value="KAF2186747.1"/>
    <property type="molecule type" value="Genomic_DNA"/>
</dbReference>
<organism evidence="4 5">
    <name type="scientific">Zopfia rhizophila CBS 207.26</name>
    <dbReference type="NCBI Taxonomy" id="1314779"/>
    <lineage>
        <taxon>Eukaryota</taxon>
        <taxon>Fungi</taxon>
        <taxon>Dikarya</taxon>
        <taxon>Ascomycota</taxon>
        <taxon>Pezizomycotina</taxon>
        <taxon>Dothideomycetes</taxon>
        <taxon>Dothideomycetes incertae sedis</taxon>
        <taxon>Zopfiaceae</taxon>
        <taxon>Zopfia</taxon>
    </lineage>
</organism>
<evidence type="ECO:0000313" key="4">
    <source>
        <dbReference type="EMBL" id="KAF2186747.1"/>
    </source>
</evidence>
<evidence type="ECO:0000256" key="1">
    <source>
        <dbReference type="SAM" id="MobiDB-lite"/>
    </source>
</evidence>
<dbReference type="InterPro" id="IPR000593">
    <property type="entry name" value="RasGAP_C"/>
</dbReference>
<dbReference type="SMART" id="SM00033">
    <property type="entry name" value="CH"/>
    <property type="match status" value="1"/>
</dbReference>
<accession>A0A6A6E4A1</accession>
<dbReference type="Pfam" id="PF00616">
    <property type="entry name" value="RasGAP"/>
    <property type="match status" value="1"/>
</dbReference>
<dbReference type="PROSITE" id="PS50018">
    <property type="entry name" value="RAS_GTPASE_ACTIV_2"/>
    <property type="match status" value="1"/>
</dbReference>
<dbReference type="GO" id="GO:0005096">
    <property type="term" value="F:GTPase activator activity"/>
    <property type="evidence" value="ECO:0007669"/>
    <property type="project" value="TreeGrafter"/>
</dbReference>
<protein>
    <submittedName>
        <fullName evidence="4">Ras GTPase activating protein-like protein</fullName>
    </submittedName>
</protein>
<dbReference type="GO" id="GO:0005938">
    <property type="term" value="C:cell cortex"/>
    <property type="evidence" value="ECO:0007669"/>
    <property type="project" value="TreeGrafter"/>
</dbReference>
<dbReference type="SUPFAM" id="SSF48350">
    <property type="entry name" value="GTPase activation domain, GAP"/>
    <property type="match status" value="1"/>
</dbReference>
<dbReference type="PROSITE" id="PS50021">
    <property type="entry name" value="CH"/>
    <property type="match status" value="1"/>
</dbReference>
<name>A0A6A6E4A1_9PEZI</name>
<dbReference type="CDD" id="cd21206">
    <property type="entry name" value="CH_IQGAP"/>
    <property type="match status" value="1"/>
</dbReference>
<dbReference type="SMART" id="SM00015">
    <property type="entry name" value="IQ"/>
    <property type="match status" value="13"/>
</dbReference>
<dbReference type="InterPro" id="IPR036872">
    <property type="entry name" value="CH_dom_sf"/>
</dbReference>
<gene>
    <name evidence="4" type="ORF">K469DRAFT_630753</name>
</gene>
<dbReference type="CDD" id="cd05127">
    <property type="entry name" value="RasGAP_IQGAP_like"/>
    <property type="match status" value="1"/>
</dbReference>